<dbReference type="EMBL" id="SNRW01031953">
    <property type="protein sequence ID" value="KAA6357069.1"/>
    <property type="molecule type" value="Genomic_DNA"/>
</dbReference>
<accession>A0A5J4TG48</accession>
<evidence type="ECO:0000313" key="2">
    <source>
        <dbReference type="Proteomes" id="UP000324800"/>
    </source>
</evidence>
<feature type="non-terminal residue" evidence="1">
    <location>
        <position position="1"/>
    </location>
</feature>
<sequence length="102" mass="11436">IASSSRNKDGPTLIPSTHAQSLIRLYSSWLTDHVAKMDRELATLLVGKAPESELERDVPVPSELKVPHSYTQFLDSDNASLQDKTLFNKLVRVLKLKQHSLL</sequence>
<protein>
    <submittedName>
        <fullName evidence="1">Uncharacterized protein</fullName>
    </submittedName>
</protein>
<dbReference type="Proteomes" id="UP000324800">
    <property type="component" value="Unassembled WGS sequence"/>
</dbReference>
<proteinExistence type="predicted"/>
<comment type="caution">
    <text evidence="1">The sequence shown here is derived from an EMBL/GenBank/DDBJ whole genome shotgun (WGS) entry which is preliminary data.</text>
</comment>
<dbReference type="AlphaFoldDB" id="A0A5J4TG48"/>
<dbReference type="OrthoDB" id="10653162at2759"/>
<reference evidence="1 2" key="1">
    <citation type="submission" date="2019-03" db="EMBL/GenBank/DDBJ databases">
        <title>Single cell metagenomics reveals metabolic interactions within the superorganism composed of flagellate Streblomastix strix and complex community of Bacteroidetes bacteria on its surface.</title>
        <authorList>
            <person name="Treitli S.C."/>
            <person name="Kolisko M."/>
            <person name="Husnik F."/>
            <person name="Keeling P."/>
            <person name="Hampl V."/>
        </authorList>
    </citation>
    <scope>NUCLEOTIDE SEQUENCE [LARGE SCALE GENOMIC DNA]</scope>
    <source>
        <strain evidence="1">ST1C</strain>
    </source>
</reference>
<organism evidence="1 2">
    <name type="scientific">Streblomastix strix</name>
    <dbReference type="NCBI Taxonomy" id="222440"/>
    <lineage>
        <taxon>Eukaryota</taxon>
        <taxon>Metamonada</taxon>
        <taxon>Preaxostyla</taxon>
        <taxon>Oxymonadida</taxon>
        <taxon>Streblomastigidae</taxon>
        <taxon>Streblomastix</taxon>
    </lineage>
</organism>
<name>A0A5J4TG48_9EUKA</name>
<evidence type="ECO:0000313" key="1">
    <source>
        <dbReference type="EMBL" id="KAA6357069.1"/>
    </source>
</evidence>
<gene>
    <name evidence="1" type="ORF">EZS28_047404</name>
</gene>